<keyword evidence="1" id="KW-0732">Signal</keyword>
<feature type="signal peptide" evidence="1">
    <location>
        <begin position="1"/>
        <end position="24"/>
    </location>
</feature>
<dbReference type="InterPro" id="IPR025245">
    <property type="entry name" value="DUF4197"/>
</dbReference>
<accession>A0ABV1RGM0</accession>
<dbReference type="EMBL" id="JBELOE010000152">
    <property type="protein sequence ID" value="MER2491906.1"/>
    <property type="molecule type" value="Genomic_DNA"/>
</dbReference>
<evidence type="ECO:0000256" key="1">
    <source>
        <dbReference type="SAM" id="SignalP"/>
    </source>
</evidence>
<dbReference type="RefSeq" id="WP_350401453.1">
    <property type="nucleotide sequence ID" value="NZ_JBELOE010000152.1"/>
</dbReference>
<gene>
    <name evidence="2" type="ORF">ABS311_08410</name>
</gene>
<sequence>MTKNRITTAILLTTSIMVSPLANAESWFEKGLEMLTGGADKQNSADDNNDKGEFSSDDLSTAFKQALKIGTENVVNQLGQEGGFNADPLVHIPLPEEFNKIKKYLDKAGLSKYTDELEVKLNRAAEAATPQAEALFIDAIKEMSFSDVKAIYTGPNDSATQYFQNKMSAPLKAKMQPIINASLEDVGAIQLYDKVVDKYKKIPFVPDIKADLTEHVIDKGIQGIFFYMAQEETKIRENPEQQTTELLKKVFGLN</sequence>
<organism evidence="2 3">
    <name type="scientific">Catenovulum sediminis</name>
    <dbReference type="NCBI Taxonomy" id="1740262"/>
    <lineage>
        <taxon>Bacteria</taxon>
        <taxon>Pseudomonadati</taxon>
        <taxon>Pseudomonadota</taxon>
        <taxon>Gammaproteobacteria</taxon>
        <taxon>Alteromonadales</taxon>
        <taxon>Alteromonadaceae</taxon>
        <taxon>Catenovulum</taxon>
    </lineage>
</organism>
<evidence type="ECO:0000313" key="3">
    <source>
        <dbReference type="Proteomes" id="UP001467690"/>
    </source>
</evidence>
<keyword evidence="3" id="KW-1185">Reference proteome</keyword>
<dbReference type="Pfam" id="PF13852">
    <property type="entry name" value="DUF4197"/>
    <property type="match status" value="1"/>
</dbReference>
<name>A0ABV1RGM0_9ALTE</name>
<dbReference type="Proteomes" id="UP001467690">
    <property type="component" value="Unassembled WGS sequence"/>
</dbReference>
<reference evidence="2 3" key="1">
    <citation type="submission" date="2024-06" db="EMBL/GenBank/DDBJ databases">
        <authorList>
            <person name="Chen R.Y."/>
        </authorList>
    </citation>
    <scope>NUCLEOTIDE SEQUENCE [LARGE SCALE GENOMIC DNA]</scope>
    <source>
        <strain evidence="2 3">D2</strain>
    </source>
</reference>
<protein>
    <submittedName>
        <fullName evidence="2">DUF4197 domain-containing protein</fullName>
    </submittedName>
</protein>
<feature type="chain" id="PRO_5046592866" evidence="1">
    <location>
        <begin position="25"/>
        <end position="254"/>
    </location>
</feature>
<comment type="caution">
    <text evidence="2">The sequence shown here is derived from an EMBL/GenBank/DDBJ whole genome shotgun (WGS) entry which is preliminary data.</text>
</comment>
<proteinExistence type="predicted"/>
<evidence type="ECO:0000313" key="2">
    <source>
        <dbReference type="EMBL" id="MER2491906.1"/>
    </source>
</evidence>